<dbReference type="AlphaFoldDB" id="A0A838YQG0"/>
<dbReference type="InterPro" id="IPR005118">
    <property type="entry name" value="TRCF_C"/>
</dbReference>
<dbReference type="GO" id="GO:0005737">
    <property type="term" value="C:cytoplasm"/>
    <property type="evidence" value="ECO:0007669"/>
    <property type="project" value="UniProtKB-SubCell"/>
</dbReference>
<dbReference type="InterPro" id="IPR027417">
    <property type="entry name" value="P-loop_NTPase"/>
</dbReference>
<keyword evidence="8 9" id="KW-0234">DNA repair</keyword>
<evidence type="ECO:0000256" key="5">
    <source>
        <dbReference type="ARBA" id="ARBA00022806"/>
    </source>
</evidence>
<comment type="caution">
    <text evidence="12">The sequence shown here is derived from an EMBL/GenBank/DDBJ whole genome shotgun (WGS) entry which is preliminary data.</text>
</comment>
<dbReference type="Gene3D" id="3.30.2060.10">
    <property type="entry name" value="Penicillin-binding protein 1b domain"/>
    <property type="match status" value="1"/>
</dbReference>
<comment type="similarity">
    <text evidence="9">In the N-terminal section; belongs to the UvrB family.</text>
</comment>
<dbReference type="InterPro" id="IPR037235">
    <property type="entry name" value="TRCF-like_C_D7"/>
</dbReference>
<evidence type="ECO:0000256" key="4">
    <source>
        <dbReference type="ARBA" id="ARBA00022801"/>
    </source>
</evidence>
<dbReference type="Pfam" id="PF17757">
    <property type="entry name" value="UvrB_inter"/>
    <property type="match status" value="1"/>
</dbReference>
<name>A0A838YQG0_9GAMM</name>
<keyword evidence="4 9" id="KW-0378">Hydrolase</keyword>
<dbReference type="Proteomes" id="UP000585327">
    <property type="component" value="Unassembled WGS sequence"/>
</dbReference>
<keyword evidence="1 9" id="KW-0963">Cytoplasm</keyword>
<dbReference type="GO" id="GO:0005524">
    <property type="term" value="F:ATP binding"/>
    <property type="evidence" value="ECO:0007669"/>
    <property type="project" value="UniProtKB-UniRule"/>
</dbReference>
<sequence>MNKNNKANDHRFAHLLCKNFYNTDQSLCVITQDAKSAQELFNEIRLYLQNDEVMLFPENEMLPYDHFSIPEDIIKLRFKALNNTNKIILITTIRSLYERFPSKDYFKTLRTFTLDDEISINRFLKVLEAFNFERNDRVEKINQYAHRGGIVDFFSPIYKNPIRVEFFDTTIESIRFFDKLSQSSITTLDTFKLSNGSYIPLNETSIELFKQKWRDYFVNYDERNCEIFNKVSKGLYPEGLEIYLPFFFTETKSFIEIFDNFKFINFYDDLGSYNNYIDQRYEDENIDINRPLISPKDLFTDHNEITNFLSSNIQYDTYENDYSNPVGIETLIKNPSEYLNKFKNIVLLSDITSEINEIKDELDFKCKDLSNKINELNSGIYVKKHPKVRPLAIKGEILVIHSDKYADLENLNSNDVTSNNKEIIDFNPFKNGDLLIHEKYGLGQYECLEVVKTDSVSNEYIKIKYANDERLYVPLRNINLLSKYHKSLLSDDIELDSISSNKWLKKKDKALKQAYDHAAEILDMESRRANSSSISLRISDNDFNKFNDEFPYTETSDQLSAVNSIRRDMELIKPMNRLLCGDVGFGKTEVAMRASFIGVFSEKQVIVLCPSTILAKQHYETFLERFNSFPVNIELLTRHVSHKNKENIITSYNSANIDILITTHAIFNQNIDYSNTGLLVVDEEHRFGIKQKDLIKSKQDNIHILYLSATPIPRTMNFVFSGLKEFSFLNTPPVNRLSIKSFLKISDDTILKESISREIQRGGQCFVLQNNIEKMDILRSRILKILPNLRVGIAHGRLNKKEISEVMQAFSSGGLDVLICTTIVEMGLDIANANTMIIEDSYKLGLAQLHQIRGRIGRSNKQGYCYFLIPHNEIPKIASDRLDSIIRHSKLGSGYFIAQEDMELRGSGEILGDKQSGHISSIGLSLYLSMLKSAIQVNKNKTSTELIKTDVNFYDSAFISDSYMPSTVERLKIYKLVYDANSAEDIYKIKSHLQDTCGKIPIETNNLLLNATINNLIGVLNISKLLSTTECTSLKLSNSISDVLLMKLLDISKKNQDRYYFDNQNKFNIKLIEPDSSLRREKVIRFLNEII</sequence>
<evidence type="ECO:0000256" key="9">
    <source>
        <dbReference type="HAMAP-Rule" id="MF_00969"/>
    </source>
</evidence>
<evidence type="ECO:0000256" key="8">
    <source>
        <dbReference type="ARBA" id="ARBA00023204"/>
    </source>
</evidence>
<feature type="domain" description="Helicase ATP-binding" evidence="10">
    <location>
        <begin position="568"/>
        <end position="729"/>
    </location>
</feature>
<dbReference type="GO" id="GO:0016787">
    <property type="term" value="F:hydrolase activity"/>
    <property type="evidence" value="ECO:0007669"/>
    <property type="project" value="UniProtKB-KW"/>
</dbReference>
<gene>
    <name evidence="9 12" type="primary">mfd</name>
    <name evidence="12" type="ORF">H2021_00645</name>
</gene>
<reference evidence="12 13" key="1">
    <citation type="submission" date="2020-06" db="EMBL/GenBank/DDBJ databases">
        <title>Dysbiosis in marine aquaculture revealed through microbiome analysis: reverse ecology for environmental sustainability.</title>
        <authorList>
            <person name="Haro-Moreno J.M."/>
            <person name="Coutinho F.H."/>
            <person name="Zaragoza-Solas A."/>
            <person name="Picazo A."/>
            <person name="Almagro-Moreno S."/>
            <person name="Lopez-Perez M."/>
        </authorList>
    </citation>
    <scope>NUCLEOTIDE SEQUENCE [LARGE SCALE GENOMIC DNA]</scope>
    <source>
        <strain evidence="12">MCMED-G42</strain>
    </source>
</reference>
<dbReference type="InterPro" id="IPR011545">
    <property type="entry name" value="DEAD/DEAH_box_helicase_dom"/>
</dbReference>
<dbReference type="GO" id="GO:0003678">
    <property type="term" value="F:DNA helicase activity"/>
    <property type="evidence" value="ECO:0007669"/>
    <property type="project" value="TreeGrafter"/>
</dbReference>
<dbReference type="SUPFAM" id="SSF141259">
    <property type="entry name" value="CarD-like"/>
    <property type="match status" value="1"/>
</dbReference>
<evidence type="ECO:0000256" key="7">
    <source>
        <dbReference type="ARBA" id="ARBA00023125"/>
    </source>
</evidence>
<keyword evidence="5" id="KW-0347">Helicase</keyword>
<keyword evidence="6 9" id="KW-0067">ATP-binding</keyword>
<dbReference type="GO" id="GO:0003684">
    <property type="term" value="F:damaged DNA binding"/>
    <property type="evidence" value="ECO:0007669"/>
    <property type="project" value="InterPro"/>
</dbReference>
<evidence type="ECO:0000256" key="2">
    <source>
        <dbReference type="ARBA" id="ARBA00022741"/>
    </source>
</evidence>
<dbReference type="NCBIfam" id="TIGR00580">
    <property type="entry name" value="mfd"/>
    <property type="match status" value="1"/>
</dbReference>
<dbReference type="Gene3D" id="3.40.50.300">
    <property type="entry name" value="P-loop containing nucleotide triphosphate hydrolases"/>
    <property type="match status" value="2"/>
</dbReference>
<dbReference type="InterPro" id="IPR003711">
    <property type="entry name" value="CarD-like/TRCF_RID"/>
</dbReference>
<dbReference type="Pfam" id="PF00270">
    <property type="entry name" value="DEAD"/>
    <property type="match status" value="1"/>
</dbReference>
<accession>A0A838YQG0</accession>
<protein>
    <recommendedName>
        <fullName evidence="9">Transcription-repair-coupling factor</fullName>
        <shortName evidence="9">TRCF</shortName>
        <ecNumber evidence="9">3.6.4.-</ecNumber>
    </recommendedName>
</protein>
<evidence type="ECO:0000256" key="3">
    <source>
        <dbReference type="ARBA" id="ARBA00022763"/>
    </source>
</evidence>
<dbReference type="SUPFAM" id="SSF143517">
    <property type="entry name" value="TRCF domain-like"/>
    <property type="match status" value="1"/>
</dbReference>
<keyword evidence="7 9" id="KW-0238">DNA-binding</keyword>
<dbReference type="Pfam" id="PF00271">
    <property type="entry name" value="Helicase_C"/>
    <property type="match status" value="1"/>
</dbReference>
<comment type="similarity">
    <text evidence="9">In the C-terminal section; belongs to the helicase family. RecG subfamily.</text>
</comment>
<evidence type="ECO:0000256" key="6">
    <source>
        <dbReference type="ARBA" id="ARBA00022840"/>
    </source>
</evidence>
<dbReference type="PROSITE" id="PS51192">
    <property type="entry name" value="HELICASE_ATP_BIND_1"/>
    <property type="match status" value="1"/>
</dbReference>
<dbReference type="EMBL" id="JACETM010000002">
    <property type="protein sequence ID" value="MBA4723703.1"/>
    <property type="molecule type" value="Genomic_DNA"/>
</dbReference>
<dbReference type="HAMAP" id="MF_00969">
    <property type="entry name" value="TRCF"/>
    <property type="match status" value="1"/>
</dbReference>
<dbReference type="InterPro" id="IPR047112">
    <property type="entry name" value="RecG/Mfd"/>
</dbReference>
<dbReference type="Pfam" id="PF02559">
    <property type="entry name" value="CarD_TRCF_RID"/>
    <property type="match status" value="1"/>
</dbReference>
<feature type="domain" description="Helicase C-terminal" evidence="11">
    <location>
        <begin position="750"/>
        <end position="903"/>
    </location>
</feature>
<proteinExistence type="inferred from homology"/>
<evidence type="ECO:0000259" key="10">
    <source>
        <dbReference type="PROSITE" id="PS51192"/>
    </source>
</evidence>
<dbReference type="InterPro" id="IPR014001">
    <property type="entry name" value="Helicase_ATP-bd"/>
</dbReference>
<dbReference type="Gene3D" id="2.40.10.170">
    <property type="match status" value="1"/>
</dbReference>
<dbReference type="InterPro" id="IPR041471">
    <property type="entry name" value="UvrB_inter"/>
</dbReference>
<evidence type="ECO:0000256" key="1">
    <source>
        <dbReference type="ARBA" id="ARBA00022490"/>
    </source>
</evidence>
<keyword evidence="2 9" id="KW-0547">Nucleotide-binding</keyword>
<dbReference type="PANTHER" id="PTHR47964:SF1">
    <property type="entry name" value="ATP-DEPENDENT DNA HELICASE HOMOLOG RECG, CHLOROPLASTIC"/>
    <property type="match status" value="1"/>
</dbReference>
<dbReference type="PANTHER" id="PTHR47964">
    <property type="entry name" value="ATP-DEPENDENT DNA HELICASE HOMOLOG RECG, CHLOROPLASTIC"/>
    <property type="match status" value="1"/>
</dbReference>
<dbReference type="Gene3D" id="3.90.1150.50">
    <property type="entry name" value="Transcription-repair-coupling factor, D7 domain"/>
    <property type="match status" value="1"/>
</dbReference>
<evidence type="ECO:0000313" key="13">
    <source>
        <dbReference type="Proteomes" id="UP000585327"/>
    </source>
</evidence>
<comment type="function">
    <text evidence="9">Couples transcription and DNA repair by recognizing RNA polymerase (RNAP) stalled at DNA lesions. Mediates ATP-dependent release of RNAP and its truncated transcript from the DNA, and recruitment of nucleotide excision repair machinery to the damaged site.</text>
</comment>
<dbReference type="InterPro" id="IPR001650">
    <property type="entry name" value="Helicase_C-like"/>
</dbReference>
<keyword evidence="3 9" id="KW-0227">DNA damage</keyword>
<dbReference type="PROSITE" id="PS51194">
    <property type="entry name" value="HELICASE_CTER"/>
    <property type="match status" value="1"/>
</dbReference>
<dbReference type="SMART" id="SM00982">
    <property type="entry name" value="TRCF"/>
    <property type="match status" value="1"/>
</dbReference>
<organism evidence="12 13">
    <name type="scientific">SAR86 cluster bacterium</name>
    <dbReference type="NCBI Taxonomy" id="2030880"/>
    <lineage>
        <taxon>Bacteria</taxon>
        <taxon>Pseudomonadati</taxon>
        <taxon>Pseudomonadota</taxon>
        <taxon>Gammaproteobacteria</taxon>
        <taxon>SAR86 cluster</taxon>
    </lineage>
</organism>
<dbReference type="InterPro" id="IPR004576">
    <property type="entry name" value="Mfd"/>
</dbReference>
<dbReference type="EC" id="3.6.4.-" evidence="9"/>
<dbReference type="GO" id="GO:0000716">
    <property type="term" value="P:transcription-coupled nucleotide-excision repair, DNA damage recognition"/>
    <property type="evidence" value="ECO:0007669"/>
    <property type="project" value="UniProtKB-UniRule"/>
</dbReference>
<dbReference type="Gene3D" id="3.40.50.11180">
    <property type="match status" value="1"/>
</dbReference>
<dbReference type="SUPFAM" id="SSF52540">
    <property type="entry name" value="P-loop containing nucleoside triphosphate hydrolases"/>
    <property type="match status" value="2"/>
</dbReference>
<dbReference type="SMART" id="SM00490">
    <property type="entry name" value="HELICc"/>
    <property type="match status" value="1"/>
</dbReference>
<comment type="subcellular location">
    <subcellularLocation>
        <location evidence="9">Cytoplasm</location>
    </subcellularLocation>
</comment>
<dbReference type="Pfam" id="PF03461">
    <property type="entry name" value="TRCF"/>
    <property type="match status" value="1"/>
</dbReference>
<dbReference type="GO" id="GO:0006355">
    <property type="term" value="P:regulation of DNA-templated transcription"/>
    <property type="evidence" value="ECO:0007669"/>
    <property type="project" value="UniProtKB-UniRule"/>
</dbReference>
<evidence type="ECO:0000259" key="11">
    <source>
        <dbReference type="PROSITE" id="PS51194"/>
    </source>
</evidence>
<dbReference type="SMART" id="SM00487">
    <property type="entry name" value="DEXDc"/>
    <property type="match status" value="1"/>
</dbReference>
<dbReference type="InterPro" id="IPR036101">
    <property type="entry name" value="CarD-like/TRCF_RID_sf"/>
</dbReference>
<evidence type="ECO:0000313" key="12">
    <source>
        <dbReference type="EMBL" id="MBA4723703.1"/>
    </source>
</evidence>
<dbReference type="SMART" id="SM01058">
    <property type="entry name" value="CarD_TRCF"/>
    <property type="match status" value="1"/>
</dbReference>